<protein>
    <submittedName>
        <fullName evidence="2">Uncharacterized protein</fullName>
    </submittedName>
</protein>
<dbReference type="EMBL" id="LATX01000241">
    <property type="protein sequence ID" value="KTB46822.1"/>
    <property type="molecule type" value="Genomic_DNA"/>
</dbReference>
<organism evidence="2 3">
    <name type="scientific">Moniliophthora roreri</name>
    <name type="common">Frosty pod rot fungus</name>
    <name type="synonym">Monilia roreri</name>
    <dbReference type="NCBI Taxonomy" id="221103"/>
    <lineage>
        <taxon>Eukaryota</taxon>
        <taxon>Fungi</taxon>
        <taxon>Dikarya</taxon>
        <taxon>Basidiomycota</taxon>
        <taxon>Agaricomycotina</taxon>
        <taxon>Agaricomycetes</taxon>
        <taxon>Agaricomycetidae</taxon>
        <taxon>Agaricales</taxon>
        <taxon>Marasmiineae</taxon>
        <taxon>Marasmiaceae</taxon>
        <taxon>Moniliophthora</taxon>
    </lineage>
</organism>
<evidence type="ECO:0000313" key="3">
    <source>
        <dbReference type="Proteomes" id="UP000054988"/>
    </source>
</evidence>
<name>A0A0W0GE18_MONRR</name>
<dbReference type="Proteomes" id="UP000054988">
    <property type="component" value="Unassembled WGS sequence"/>
</dbReference>
<accession>A0A0W0GE18</accession>
<evidence type="ECO:0000313" key="2">
    <source>
        <dbReference type="EMBL" id="KTB46822.1"/>
    </source>
</evidence>
<comment type="caution">
    <text evidence="2">The sequence shown here is derived from an EMBL/GenBank/DDBJ whole genome shotgun (WGS) entry which is preliminary data.</text>
</comment>
<gene>
    <name evidence="2" type="ORF">WG66_599</name>
</gene>
<feature type="region of interest" description="Disordered" evidence="1">
    <location>
        <begin position="161"/>
        <end position="205"/>
    </location>
</feature>
<proteinExistence type="predicted"/>
<evidence type="ECO:0000256" key="1">
    <source>
        <dbReference type="SAM" id="MobiDB-lite"/>
    </source>
</evidence>
<feature type="compositionally biased region" description="Basic residues" evidence="1">
    <location>
        <begin position="177"/>
        <end position="186"/>
    </location>
</feature>
<reference evidence="2 3" key="1">
    <citation type="submission" date="2015-12" db="EMBL/GenBank/DDBJ databases">
        <title>Draft genome sequence of Moniliophthora roreri, the causal agent of frosty pod rot of cacao.</title>
        <authorList>
            <person name="Aime M.C."/>
            <person name="Diaz-Valderrama J.R."/>
            <person name="Kijpornyongpan T."/>
            <person name="Phillips-Mora W."/>
        </authorList>
    </citation>
    <scope>NUCLEOTIDE SEQUENCE [LARGE SCALE GENOMIC DNA]</scope>
    <source>
        <strain evidence="2 3">MCA 2952</strain>
    </source>
</reference>
<dbReference type="AlphaFoldDB" id="A0A0W0GE18"/>
<feature type="compositionally biased region" description="Polar residues" evidence="1">
    <location>
        <begin position="187"/>
        <end position="205"/>
    </location>
</feature>
<sequence>MSAISSWEPPSSLQSCGFLVSGFWQNAEQLSDGSFQANQDWVERMSHPTEQGVQRSVKPPGVVMDMNAEVYDSSMLWVTPEHSSVDLDDQENKFKIRGLIFNPRSGLLCHVNVPVLSLAWFKLHSKENHKEKIKASRCGYQAWKKKAKKAVQQAAWLQHQEVGGNVSDESLPPATPRSKKSRKHKPQQQMHQSHAHSLSLESPQP</sequence>